<dbReference type="AlphaFoldDB" id="A0AAV9GNI8"/>
<organism evidence="2 3">
    <name type="scientific">Podospora aff. communis PSN243</name>
    <dbReference type="NCBI Taxonomy" id="3040156"/>
    <lineage>
        <taxon>Eukaryota</taxon>
        <taxon>Fungi</taxon>
        <taxon>Dikarya</taxon>
        <taxon>Ascomycota</taxon>
        <taxon>Pezizomycotina</taxon>
        <taxon>Sordariomycetes</taxon>
        <taxon>Sordariomycetidae</taxon>
        <taxon>Sordariales</taxon>
        <taxon>Podosporaceae</taxon>
        <taxon>Podospora</taxon>
    </lineage>
</organism>
<dbReference type="EMBL" id="MU865935">
    <property type="protein sequence ID" value="KAK4449793.1"/>
    <property type="molecule type" value="Genomic_DNA"/>
</dbReference>
<evidence type="ECO:0000313" key="3">
    <source>
        <dbReference type="Proteomes" id="UP001321760"/>
    </source>
</evidence>
<reference evidence="2" key="2">
    <citation type="submission" date="2023-05" db="EMBL/GenBank/DDBJ databases">
        <authorList>
            <consortium name="Lawrence Berkeley National Laboratory"/>
            <person name="Steindorff A."/>
            <person name="Hensen N."/>
            <person name="Bonometti L."/>
            <person name="Westerberg I."/>
            <person name="Brannstrom I.O."/>
            <person name="Guillou S."/>
            <person name="Cros-Aarteil S."/>
            <person name="Calhoun S."/>
            <person name="Haridas S."/>
            <person name="Kuo A."/>
            <person name="Mondo S."/>
            <person name="Pangilinan J."/>
            <person name="Riley R."/>
            <person name="Labutti K."/>
            <person name="Andreopoulos B."/>
            <person name="Lipzen A."/>
            <person name="Chen C."/>
            <person name="Yanf M."/>
            <person name="Daum C."/>
            <person name="Ng V."/>
            <person name="Clum A."/>
            <person name="Ohm R."/>
            <person name="Martin F."/>
            <person name="Silar P."/>
            <person name="Natvig D."/>
            <person name="Lalanne C."/>
            <person name="Gautier V."/>
            <person name="Ament-Velasquez S.L."/>
            <person name="Kruys A."/>
            <person name="Hutchinson M.I."/>
            <person name="Powell A.J."/>
            <person name="Barry K."/>
            <person name="Miller A.N."/>
            <person name="Grigoriev I.V."/>
            <person name="Debuchy R."/>
            <person name="Gladieux P."/>
            <person name="Thoren M.H."/>
            <person name="Johannesson H."/>
        </authorList>
    </citation>
    <scope>NUCLEOTIDE SEQUENCE</scope>
    <source>
        <strain evidence="2">PSN243</strain>
    </source>
</reference>
<protein>
    <submittedName>
        <fullName evidence="2">Uncharacterized protein</fullName>
    </submittedName>
</protein>
<accession>A0AAV9GNI8</accession>
<keyword evidence="3" id="KW-1185">Reference proteome</keyword>
<keyword evidence="1" id="KW-0732">Signal</keyword>
<feature type="chain" id="PRO_5043698520" evidence="1">
    <location>
        <begin position="20"/>
        <end position="78"/>
    </location>
</feature>
<gene>
    <name evidence="2" type="ORF">QBC34DRAFT_379855</name>
</gene>
<name>A0AAV9GNI8_9PEZI</name>
<evidence type="ECO:0000256" key="1">
    <source>
        <dbReference type="SAM" id="SignalP"/>
    </source>
</evidence>
<reference evidence="2" key="1">
    <citation type="journal article" date="2023" name="Mol. Phylogenet. Evol.">
        <title>Genome-scale phylogeny and comparative genomics of the fungal order Sordariales.</title>
        <authorList>
            <person name="Hensen N."/>
            <person name="Bonometti L."/>
            <person name="Westerberg I."/>
            <person name="Brannstrom I.O."/>
            <person name="Guillou S."/>
            <person name="Cros-Aarteil S."/>
            <person name="Calhoun S."/>
            <person name="Haridas S."/>
            <person name="Kuo A."/>
            <person name="Mondo S."/>
            <person name="Pangilinan J."/>
            <person name="Riley R."/>
            <person name="LaButti K."/>
            <person name="Andreopoulos B."/>
            <person name="Lipzen A."/>
            <person name="Chen C."/>
            <person name="Yan M."/>
            <person name="Daum C."/>
            <person name="Ng V."/>
            <person name="Clum A."/>
            <person name="Steindorff A."/>
            <person name="Ohm R.A."/>
            <person name="Martin F."/>
            <person name="Silar P."/>
            <person name="Natvig D.O."/>
            <person name="Lalanne C."/>
            <person name="Gautier V."/>
            <person name="Ament-Velasquez S.L."/>
            <person name="Kruys A."/>
            <person name="Hutchinson M.I."/>
            <person name="Powell A.J."/>
            <person name="Barry K."/>
            <person name="Miller A.N."/>
            <person name="Grigoriev I.V."/>
            <person name="Debuchy R."/>
            <person name="Gladieux P."/>
            <person name="Hiltunen Thoren M."/>
            <person name="Johannesson H."/>
        </authorList>
    </citation>
    <scope>NUCLEOTIDE SEQUENCE</scope>
    <source>
        <strain evidence="2">PSN243</strain>
    </source>
</reference>
<proteinExistence type="predicted"/>
<feature type="signal peptide" evidence="1">
    <location>
        <begin position="1"/>
        <end position="19"/>
    </location>
</feature>
<evidence type="ECO:0000313" key="2">
    <source>
        <dbReference type="EMBL" id="KAK4449793.1"/>
    </source>
</evidence>
<sequence length="78" mass="8584">MRFEGIFSFGVVLAAVTQANVIGRDTLSSHKDDAESDMSVLARALDFIELEPRKCDMKATRSLTVPSLEQCSAKIHEV</sequence>
<dbReference type="Proteomes" id="UP001321760">
    <property type="component" value="Unassembled WGS sequence"/>
</dbReference>
<comment type="caution">
    <text evidence="2">The sequence shown here is derived from an EMBL/GenBank/DDBJ whole genome shotgun (WGS) entry which is preliminary data.</text>
</comment>